<dbReference type="Proteomes" id="UP000602087">
    <property type="component" value="Unassembled WGS sequence"/>
</dbReference>
<dbReference type="RefSeq" id="WP_198733957.1">
    <property type="nucleotide sequence ID" value="NZ_JAEINH010000007.1"/>
</dbReference>
<protein>
    <recommendedName>
        <fullName evidence="5">Peptidoglycan-binding protein</fullName>
    </recommendedName>
</protein>
<gene>
    <name evidence="3" type="ORF">JAV76_10330</name>
</gene>
<feature type="chain" id="PRO_5038985785" description="Peptidoglycan-binding protein" evidence="2">
    <location>
        <begin position="33"/>
        <end position="184"/>
    </location>
</feature>
<organism evidence="3 4">
    <name type="scientific">Sanguibacter suaedae</name>
    <dbReference type="NCBI Taxonomy" id="2795737"/>
    <lineage>
        <taxon>Bacteria</taxon>
        <taxon>Bacillati</taxon>
        <taxon>Actinomycetota</taxon>
        <taxon>Actinomycetes</taxon>
        <taxon>Micrococcales</taxon>
        <taxon>Sanguibacteraceae</taxon>
        <taxon>Sanguibacter</taxon>
    </lineage>
</organism>
<evidence type="ECO:0000256" key="1">
    <source>
        <dbReference type="SAM" id="MobiDB-lite"/>
    </source>
</evidence>
<feature type="region of interest" description="Disordered" evidence="1">
    <location>
        <begin position="165"/>
        <end position="184"/>
    </location>
</feature>
<keyword evidence="4" id="KW-1185">Reference proteome</keyword>
<evidence type="ECO:0000313" key="3">
    <source>
        <dbReference type="EMBL" id="MBI9115405.1"/>
    </source>
</evidence>
<accession>A0A934MAA0</accession>
<evidence type="ECO:0000256" key="2">
    <source>
        <dbReference type="SAM" id="SignalP"/>
    </source>
</evidence>
<keyword evidence="2" id="KW-0732">Signal</keyword>
<dbReference type="EMBL" id="JAEINH010000007">
    <property type="protein sequence ID" value="MBI9115405.1"/>
    <property type="molecule type" value="Genomic_DNA"/>
</dbReference>
<dbReference type="AlphaFoldDB" id="A0A934MAA0"/>
<comment type="caution">
    <text evidence="3">The sequence shown here is derived from an EMBL/GenBank/DDBJ whole genome shotgun (WGS) entry which is preliminary data.</text>
</comment>
<evidence type="ECO:0008006" key="5">
    <source>
        <dbReference type="Google" id="ProtNLM"/>
    </source>
</evidence>
<evidence type="ECO:0000313" key="4">
    <source>
        <dbReference type="Proteomes" id="UP000602087"/>
    </source>
</evidence>
<sequence length="184" mass="19047">MSRSTRSTTIRIVTIALATTGLGVAGAGLAVAAAPQSGFAQAVETVVQGVGVDWSAMPENYTQEQYEAFWDAEYTGEDLLELQNIWSLDETETKARAGQMILDGKELPFAPGTHATAPLSADAEAAVGEFFAAGYTVDDAQALGALWSTDILETKARAGQMILDGQTVPVDPSGTPAPAATPAG</sequence>
<feature type="compositionally biased region" description="Low complexity" evidence="1">
    <location>
        <begin position="172"/>
        <end position="184"/>
    </location>
</feature>
<proteinExistence type="predicted"/>
<name>A0A934MAA0_9MICO</name>
<reference evidence="3" key="1">
    <citation type="submission" date="2020-12" db="EMBL/GenBank/DDBJ databases">
        <title>Sanguibacter suaedae sp. nov., isolated from Suaeda aralocaspica.</title>
        <authorList>
            <person name="Ma Q."/>
        </authorList>
    </citation>
    <scope>NUCLEOTIDE SEQUENCE</scope>
    <source>
        <strain evidence="3">YZGR15</strain>
    </source>
</reference>
<feature type="signal peptide" evidence="2">
    <location>
        <begin position="1"/>
        <end position="32"/>
    </location>
</feature>